<keyword evidence="10" id="KW-0460">Magnesium</keyword>
<feature type="region of interest" description="Disordered" evidence="14">
    <location>
        <begin position="45"/>
        <end position="69"/>
    </location>
</feature>
<dbReference type="InterPro" id="IPR004531">
    <property type="entry name" value="Phe-tRNA-synth_IIc_bsu_arc_euk"/>
</dbReference>
<keyword evidence="5" id="KW-0963">Cytoplasm</keyword>
<feature type="domain" description="B5" evidence="15">
    <location>
        <begin position="327"/>
        <end position="407"/>
    </location>
</feature>
<dbReference type="PROSITE" id="PS51483">
    <property type="entry name" value="B5"/>
    <property type="match status" value="1"/>
</dbReference>
<keyword evidence="9" id="KW-0067">ATP-binding</keyword>
<evidence type="ECO:0000256" key="14">
    <source>
        <dbReference type="SAM" id="MobiDB-lite"/>
    </source>
</evidence>
<dbReference type="GO" id="GO:0006432">
    <property type="term" value="P:phenylalanyl-tRNA aminoacylation"/>
    <property type="evidence" value="ECO:0007669"/>
    <property type="project" value="InterPro"/>
</dbReference>
<evidence type="ECO:0000259" key="15">
    <source>
        <dbReference type="PROSITE" id="PS51483"/>
    </source>
</evidence>
<dbReference type="InterPro" id="IPR020825">
    <property type="entry name" value="Phe-tRNA_synthase-like_B3/B4"/>
</dbReference>
<evidence type="ECO:0000256" key="8">
    <source>
        <dbReference type="ARBA" id="ARBA00022741"/>
    </source>
</evidence>
<evidence type="ECO:0000256" key="4">
    <source>
        <dbReference type="ARBA" id="ARBA00012814"/>
    </source>
</evidence>
<dbReference type="InterPro" id="IPR005147">
    <property type="entry name" value="tRNA_synthase_B5-dom"/>
</dbReference>
<dbReference type="STRING" id="1169540.A0A0G4ENS5"/>
<dbReference type="OrthoDB" id="1698572at2759"/>
<proteinExistence type="inferred from homology"/>
<dbReference type="SUPFAM" id="SSF56037">
    <property type="entry name" value="PheT/TilS domain"/>
    <property type="match status" value="1"/>
</dbReference>
<feature type="compositionally biased region" description="Low complexity" evidence="14">
    <location>
        <begin position="59"/>
        <end position="69"/>
    </location>
</feature>
<dbReference type="InterPro" id="IPR045060">
    <property type="entry name" value="Phe-tRNA-ligase_IIc_bsu"/>
</dbReference>
<dbReference type="PhylomeDB" id="A0A0G4ENS5"/>
<dbReference type="GO" id="GO:0005524">
    <property type="term" value="F:ATP binding"/>
    <property type="evidence" value="ECO:0007669"/>
    <property type="project" value="UniProtKB-KW"/>
</dbReference>
<dbReference type="GO" id="GO:0009328">
    <property type="term" value="C:phenylalanine-tRNA ligase complex"/>
    <property type="evidence" value="ECO:0007669"/>
    <property type="project" value="TreeGrafter"/>
</dbReference>
<dbReference type="SUPFAM" id="SSF55681">
    <property type="entry name" value="Class II aaRS and biotin synthetases"/>
    <property type="match status" value="1"/>
</dbReference>
<dbReference type="Pfam" id="PF17759">
    <property type="entry name" value="tRNA_synthFbeta"/>
    <property type="match status" value="1"/>
</dbReference>
<dbReference type="SUPFAM" id="SSF46955">
    <property type="entry name" value="Putative DNA-binding domain"/>
    <property type="match status" value="2"/>
</dbReference>
<dbReference type="InterPro" id="IPR045864">
    <property type="entry name" value="aa-tRNA-synth_II/BPL/LPL"/>
</dbReference>
<keyword evidence="12" id="KW-0030">Aminoacyl-tRNA synthetase</keyword>
<keyword evidence="8" id="KW-0547">Nucleotide-binding</keyword>
<evidence type="ECO:0000256" key="13">
    <source>
        <dbReference type="ARBA" id="ARBA00033189"/>
    </source>
</evidence>
<evidence type="ECO:0000256" key="11">
    <source>
        <dbReference type="ARBA" id="ARBA00022917"/>
    </source>
</evidence>
<dbReference type="InterPro" id="IPR041616">
    <property type="entry name" value="PheRS_beta_core"/>
</dbReference>
<dbReference type="InterPro" id="IPR040659">
    <property type="entry name" value="PhetRS_B1"/>
</dbReference>
<dbReference type="Proteomes" id="UP000041254">
    <property type="component" value="Unassembled WGS sequence"/>
</dbReference>
<evidence type="ECO:0000256" key="2">
    <source>
        <dbReference type="ARBA" id="ARBA00004496"/>
    </source>
</evidence>
<reference evidence="16 17" key="1">
    <citation type="submission" date="2014-11" db="EMBL/GenBank/DDBJ databases">
        <authorList>
            <person name="Zhu J."/>
            <person name="Qi W."/>
            <person name="Song R."/>
        </authorList>
    </citation>
    <scope>NUCLEOTIDE SEQUENCE [LARGE SCALE GENOMIC DNA]</scope>
</reference>
<keyword evidence="6" id="KW-0436">Ligase</keyword>
<dbReference type="Pfam" id="PF18262">
    <property type="entry name" value="PhetRS_B1"/>
    <property type="match status" value="1"/>
</dbReference>
<dbReference type="InterPro" id="IPR005146">
    <property type="entry name" value="B3/B4_tRNA-bd"/>
</dbReference>
<keyword evidence="11" id="KW-0648">Protein biosynthesis</keyword>
<gene>
    <name evidence="16" type="ORF">Vbra_20531</name>
</gene>
<evidence type="ECO:0000256" key="3">
    <source>
        <dbReference type="ARBA" id="ARBA00007438"/>
    </source>
</evidence>
<dbReference type="PANTHER" id="PTHR10947">
    <property type="entry name" value="PHENYLALANYL-TRNA SYNTHETASE BETA CHAIN AND LEUCINE-RICH REPEAT-CONTAINING PROTEIN 47"/>
    <property type="match status" value="1"/>
</dbReference>
<dbReference type="VEuPathDB" id="CryptoDB:Vbra_20531"/>
<evidence type="ECO:0000256" key="9">
    <source>
        <dbReference type="ARBA" id="ARBA00022840"/>
    </source>
</evidence>
<dbReference type="GO" id="GO:0004826">
    <property type="term" value="F:phenylalanine-tRNA ligase activity"/>
    <property type="evidence" value="ECO:0007669"/>
    <property type="project" value="UniProtKB-EC"/>
</dbReference>
<organism evidence="16 17">
    <name type="scientific">Vitrella brassicaformis (strain CCMP3155)</name>
    <dbReference type="NCBI Taxonomy" id="1169540"/>
    <lineage>
        <taxon>Eukaryota</taxon>
        <taxon>Sar</taxon>
        <taxon>Alveolata</taxon>
        <taxon>Colpodellida</taxon>
        <taxon>Vitrellaceae</taxon>
        <taxon>Vitrella</taxon>
    </lineage>
</organism>
<evidence type="ECO:0000256" key="7">
    <source>
        <dbReference type="ARBA" id="ARBA00022723"/>
    </source>
</evidence>
<dbReference type="EMBL" id="CDMY01000272">
    <property type="protein sequence ID" value="CEL98513.1"/>
    <property type="molecule type" value="Genomic_DNA"/>
</dbReference>
<dbReference type="AlphaFoldDB" id="A0A0G4ENS5"/>
<sequence length="683" mass="75525">MPTVSVVRDELFAHLGETLTDKEFDQLCFDFGIELDEVTSAQELARKEKGDSAAGSEEQQQQNGDAGVNGAAGVADDVIYKIEVPANRYDLLCVEGISKALRVFKQKDDPPVFTLEPSQPNPDLKITVEPQTGQVRPYIVGAVLRGVSFTPQMYASFIDLQDKLHHNICRRRTLVAIGTHDLDTLKGPFRYRALPPSEIQFVPLNQTESVDGNQLMAMYESHQQLKAYLPIIRDSPVYPIIYDSDGVVLSLPPIINGDHSKITLNTRNIFIECTATDLTKAQIVINTLVAMFSPYCAKPYKIEPVLVEYEPSHPKMAGGQTRTYPSVDSRPVEANVSYVQKLVGVTDSALMGPDRICQLLKRMSIPSERLSDDTVRCHVPITRSDVLHACDLAEDVAIAYGYNNVKAEIPPTLAWPSEQPIGHLSDLIRHEFAQAGFNECLTWGLCSSRENFECMRRTPRADEDADLQEANLHIYQYDAFARPVRLSNPKTKEFEVVRTSLLPMLLKTLAANKKSPLPIKLFEVSDVVVIDKSTPTGARNVRRAAALYSNLTSGFEVIHGLMDLILSKLSLTAAYNRPDATPPPTLQHQQQQQQVVDGVNGHHHVAANPGPPGGPDYPAKTYYLRPSNDTAFFEGRQAHIVVGEVVIGVVGVVHPAALKGFAIDTPVSAMEINLEPFMEWLAQ</sequence>
<evidence type="ECO:0000313" key="16">
    <source>
        <dbReference type="EMBL" id="CEL98513.1"/>
    </source>
</evidence>
<dbReference type="FunCoup" id="A0A0G4ENS5">
    <property type="interactions" value="568"/>
</dbReference>
<dbReference type="SMART" id="SM00873">
    <property type="entry name" value="B3_4"/>
    <property type="match status" value="1"/>
</dbReference>
<keyword evidence="7" id="KW-0479">Metal-binding</keyword>
<protein>
    <recommendedName>
        <fullName evidence="4">phenylalanine--tRNA ligase</fullName>
        <ecNumber evidence="4">6.1.1.20</ecNumber>
    </recommendedName>
    <alternativeName>
        <fullName evidence="13">Phenylalanyl-tRNA synthetase beta subunit</fullName>
    </alternativeName>
</protein>
<dbReference type="InterPro" id="IPR009061">
    <property type="entry name" value="DNA-bd_dom_put_sf"/>
</dbReference>
<dbReference type="GO" id="GO:0003723">
    <property type="term" value="F:RNA binding"/>
    <property type="evidence" value="ECO:0007669"/>
    <property type="project" value="InterPro"/>
</dbReference>
<dbReference type="FunFam" id="3.50.40.10:FF:000002">
    <property type="entry name" value="phenylalanine--tRNA ligase beta subunit"/>
    <property type="match status" value="1"/>
</dbReference>
<comment type="cofactor">
    <cofactor evidence="1">
        <name>Mg(2+)</name>
        <dbReference type="ChEBI" id="CHEBI:18420"/>
    </cofactor>
</comment>
<comment type="similarity">
    <text evidence="3">Belongs to the phenylalanyl-tRNA synthetase beta subunit family. Type 2 subfamily.</text>
</comment>
<dbReference type="OMA" id="FPGRCAN"/>
<evidence type="ECO:0000256" key="1">
    <source>
        <dbReference type="ARBA" id="ARBA00001946"/>
    </source>
</evidence>
<dbReference type="GO" id="GO:0000287">
    <property type="term" value="F:magnesium ion binding"/>
    <property type="evidence" value="ECO:0007669"/>
    <property type="project" value="InterPro"/>
</dbReference>
<dbReference type="InParanoid" id="A0A0G4ENS5"/>
<dbReference type="EC" id="6.1.1.20" evidence="4"/>
<comment type="subcellular location">
    <subcellularLocation>
        <location evidence="2">Cytoplasm</location>
    </subcellularLocation>
</comment>
<evidence type="ECO:0000256" key="6">
    <source>
        <dbReference type="ARBA" id="ARBA00022598"/>
    </source>
</evidence>
<dbReference type="Pfam" id="PF03483">
    <property type="entry name" value="B3_4"/>
    <property type="match status" value="1"/>
</dbReference>
<dbReference type="Gene3D" id="3.30.930.10">
    <property type="entry name" value="Bira Bifunctional Protein, Domain 2"/>
    <property type="match status" value="1"/>
</dbReference>
<evidence type="ECO:0000313" key="17">
    <source>
        <dbReference type="Proteomes" id="UP000041254"/>
    </source>
</evidence>
<keyword evidence="17" id="KW-1185">Reference proteome</keyword>
<evidence type="ECO:0000256" key="5">
    <source>
        <dbReference type="ARBA" id="ARBA00022490"/>
    </source>
</evidence>
<name>A0A0G4ENS5_VITBC</name>
<dbReference type="NCBIfam" id="TIGR00471">
    <property type="entry name" value="pheT_arch"/>
    <property type="match status" value="1"/>
</dbReference>
<dbReference type="SMART" id="SM00874">
    <property type="entry name" value="B5"/>
    <property type="match status" value="1"/>
</dbReference>
<dbReference type="Gene3D" id="3.50.40.10">
    <property type="entry name" value="Phenylalanyl-trna Synthetase, Chain B, domain 3"/>
    <property type="match status" value="1"/>
</dbReference>
<dbReference type="PANTHER" id="PTHR10947:SF0">
    <property type="entry name" value="PHENYLALANINE--TRNA LIGASE BETA SUBUNIT"/>
    <property type="match status" value="1"/>
</dbReference>
<dbReference type="Gene3D" id="3.30.56.10">
    <property type="match status" value="2"/>
</dbReference>
<dbReference type="Pfam" id="PF03484">
    <property type="entry name" value="B5"/>
    <property type="match status" value="1"/>
</dbReference>
<accession>A0A0G4ENS5</accession>
<evidence type="ECO:0000256" key="10">
    <source>
        <dbReference type="ARBA" id="ARBA00022842"/>
    </source>
</evidence>
<evidence type="ECO:0000256" key="12">
    <source>
        <dbReference type="ARBA" id="ARBA00023146"/>
    </source>
</evidence>